<dbReference type="Gene3D" id="2.60.40.10">
    <property type="entry name" value="Immunoglobulins"/>
    <property type="match status" value="6"/>
</dbReference>
<dbReference type="PANTHER" id="PTHR46708">
    <property type="entry name" value="TENASCIN"/>
    <property type="match status" value="1"/>
</dbReference>
<dbReference type="Pfam" id="PF20009">
    <property type="entry name" value="GEVED"/>
    <property type="match status" value="3"/>
</dbReference>
<comment type="caution">
    <text evidence="5">The sequence shown here is derived from an EMBL/GenBank/DDBJ whole genome shotgun (WGS) entry which is preliminary data.</text>
</comment>
<organism evidence="5 6">
    <name type="scientific">Chryseobacterium nematophagum</name>
    <dbReference type="NCBI Taxonomy" id="2305228"/>
    <lineage>
        <taxon>Bacteria</taxon>
        <taxon>Pseudomonadati</taxon>
        <taxon>Bacteroidota</taxon>
        <taxon>Flavobacteriia</taxon>
        <taxon>Flavobacteriales</taxon>
        <taxon>Weeksellaceae</taxon>
        <taxon>Chryseobacterium group</taxon>
        <taxon>Chryseobacterium</taxon>
    </lineage>
</organism>
<dbReference type="SMART" id="SM00060">
    <property type="entry name" value="FN3"/>
    <property type="match status" value="6"/>
</dbReference>
<dbReference type="InterPro" id="IPR003961">
    <property type="entry name" value="FN3_dom"/>
</dbReference>
<evidence type="ECO:0000256" key="1">
    <source>
        <dbReference type="ARBA" id="ARBA00022729"/>
    </source>
</evidence>
<feature type="domain" description="Fibronectin type-III" evidence="4">
    <location>
        <begin position="740"/>
        <end position="832"/>
    </location>
</feature>
<dbReference type="InterPro" id="IPR036116">
    <property type="entry name" value="FN3_sf"/>
</dbReference>
<keyword evidence="2" id="KW-0677">Repeat</keyword>
<dbReference type="EMBL" id="QWIV01000015">
    <property type="protein sequence ID" value="RMZ58072.1"/>
    <property type="molecule type" value="Genomic_DNA"/>
</dbReference>
<dbReference type="PROSITE" id="PS50853">
    <property type="entry name" value="FN3"/>
    <property type="match status" value="6"/>
</dbReference>
<evidence type="ECO:0000313" key="6">
    <source>
        <dbReference type="Proteomes" id="UP000267524"/>
    </source>
</evidence>
<dbReference type="Pfam" id="PF00041">
    <property type="entry name" value="fn3"/>
    <property type="match status" value="5"/>
</dbReference>
<keyword evidence="1 3" id="KW-0732">Signal</keyword>
<evidence type="ECO:0000313" key="5">
    <source>
        <dbReference type="EMBL" id="RMZ58072.1"/>
    </source>
</evidence>
<gene>
    <name evidence="5" type="ORF">D1632_17425</name>
</gene>
<feature type="chain" id="PRO_5017988348" evidence="3">
    <location>
        <begin position="22"/>
        <end position="1504"/>
    </location>
</feature>
<feature type="domain" description="Fibronectin type-III" evidence="4">
    <location>
        <begin position="488"/>
        <end position="576"/>
    </location>
</feature>
<protein>
    <submittedName>
        <fullName evidence="5">T9SS C-terminal target domain-containing protein</fullName>
    </submittedName>
</protein>
<dbReference type="NCBIfam" id="TIGR04183">
    <property type="entry name" value="Por_Secre_tail"/>
    <property type="match status" value="1"/>
</dbReference>
<dbReference type="RefSeq" id="WP_122548515.1">
    <property type="nucleotide sequence ID" value="NZ_QWIV01000015.1"/>
</dbReference>
<dbReference type="Pfam" id="PF18962">
    <property type="entry name" value="Por_Secre_tail"/>
    <property type="match status" value="1"/>
</dbReference>
<feature type="signal peptide" evidence="3">
    <location>
        <begin position="1"/>
        <end position="21"/>
    </location>
</feature>
<feature type="domain" description="Fibronectin type-III" evidence="4">
    <location>
        <begin position="1083"/>
        <end position="1178"/>
    </location>
</feature>
<evidence type="ECO:0000256" key="2">
    <source>
        <dbReference type="ARBA" id="ARBA00022737"/>
    </source>
</evidence>
<dbReference type="PANTHER" id="PTHR46708:SF2">
    <property type="entry name" value="FIBRONECTIN TYPE-III DOMAIN-CONTAINING PROTEIN"/>
    <property type="match status" value="1"/>
</dbReference>
<feature type="domain" description="Fibronectin type-III" evidence="4">
    <location>
        <begin position="990"/>
        <end position="1081"/>
    </location>
</feature>
<dbReference type="InterPro" id="IPR045474">
    <property type="entry name" value="GEVED"/>
</dbReference>
<proteinExistence type="predicted"/>
<accession>A0A3M7L956</accession>
<dbReference type="InterPro" id="IPR026444">
    <property type="entry name" value="Secre_tail"/>
</dbReference>
<feature type="domain" description="Fibronectin type-III" evidence="4">
    <location>
        <begin position="206"/>
        <end position="301"/>
    </location>
</feature>
<name>A0A3M7L956_9FLAO</name>
<dbReference type="SUPFAM" id="SSF49265">
    <property type="entry name" value="Fibronectin type III"/>
    <property type="match status" value="4"/>
</dbReference>
<evidence type="ECO:0000256" key="3">
    <source>
        <dbReference type="SAM" id="SignalP"/>
    </source>
</evidence>
<dbReference type="InterPro" id="IPR013783">
    <property type="entry name" value="Ig-like_fold"/>
</dbReference>
<dbReference type="CDD" id="cd00063">
    <property type="entry name" value="FN3"/>
    <property type="match status" value="5"/>
</dbReference>
<dbReference type="InterPro" id="IPR050991">
    <property type="entry name" value="ECM_Regulatory_Proteins"/>
</dbReference>
<evidence type="ECO:0000259" key="4">
    <source>
        <dbReference type="PROSITE" id="PS50853"/>
    </source>
</evidence>
<keyword evidence="6" id="KW-1185">Reference proteome</keyword>
<dbReference type="Proteomes" id="UP000267524">
    <property type="component" value="Unassembled WGS sequence"/>
</dbReference>
<feature type="domain" description="Fibronectin type-III" evidence="4">
    <location>
        <begin position="1182"/>
        <end position="1267"/>
    </location>
</feature>
<sequence>MKKLFTSLLLLLIAYITHISAQTCNPASVPFSESFSSGAVPTCWVNQNPNSSSTSANVKWKFAGSADYGATGNGGKPAGTFAWVDASTPYDNINTVELLTPQINLTGLTVPYVKFEWFKNHLTSLTGTLPNYDNNKLKVEVNSGSGWVQIFSDDTNSSEWRSVGIPLAASYVGATVQLKFTVNKDASGNGYFYDDVLLDEVQVVEAPTCFVPSGLASNVTPNTATLSWTAPTQVPANGYEYYINTTNTAPTSGTLGTPVTGISVPVTVSSGNTYYWWVRSVCSSTDKSAWAPGAAFTSGQIGSGTGTGRLPVYSYFGYNYSQQIYTASEVLGAVGASHYITSIKFYVATPQTPLANYDQWVIYMGHTNQNNFANNTSWIPIGSLSQVFSGTLSSAPANTWVEIPLSSPFLWNGTDNIVIAVDENSPGYTGSPGTTWGTYNAGSNKGILYYNDSTNPSPASPPTASERYSDIPRVQLVGVDLQPCTTAAPANITVSNVTPSTAFLSWTPSVGASYTLQYRTLPGGTWVPVNITGSLVNSYTLQGLAEQTQYEVQISTICGGVSGPFSSSVNFTTPAISYCTSAPTTTFNYEYISNVTVTPTGFSPMVSNSTPPPPYYSDYTADTSRIITLIKGTSNNQISVTKVWPGVVYDSGTRAWIDFNRNGTFEASEMILDSPSNGTSVVGNNNFTVPANAYSGNLPVRMRVILRESGSPDPCGSFTYGEVEDYSVRLIDLQPCTTAAPTNVTATNLTASTAYISWMPTSGAVYRIRWRKQNTTAWLPQPQGYLQLASGTTSYTITGLEEQATYEVQLLTECNGTLGNFGTSTIFTTPPISYCNMTGTGTNDHISNVKVNSANPGINPMSNTSVQNNYTSYATPATLITLDIGSTGNQISVSKGWTGSTYSDAVSAWIDFNRNGTFEASEQILASPTSTATPVTNLFDVPSTAYNGVRTTTMRVVLKRNSTPTMCEASTANGEVEDYAVKLRPCNTTVPGAPTVSGITHNAASITWTSPGDTTYFVRYRKQGPPAGAWVETYTSTQLGNIPLALTGLDPATIYEVQIATVCGATVGTFSPLTVFTTKCDPTPPNVTITGVTSTSAVVTWSPLAVSANYVLRYRIVGSGAAGWNNPLINLPAAPTNTYTLQNLTPYTSYEVQIANKCNGSDTINPWSNPKIFITERTCELPPPGLTITNLTPTTAEIEWDAFPGATYILSYRKVGIPSWTNVPTAVNTVTLTGLTELTKYEMQVVNVCNGTPGNYTPPYFFTTPTVRYCQMASGSSAGEFISKVTVKPNGKPVMENTSGASTYTDYTGVNSKFIQLIQGSTGNEITIEKSWVGSQNNEGIAVWIDFDRSGTFDYNERILVSSPNTNTPITGTFNVPADAFVSLTDYKYVVMRVAMQRDGIPVNCTNFQNGEVEDYTVRISKQVVPNPTNQTDILIYPNPVKSTLNVKNVSKRVNYKIYNATGQVISSGIILNNSIDVKQLINGVYVIDIEDNGVSVQRKFIKE</sequence>
<reference evidence="5 6" key="1">
    <citation type="submission" date="2018-08" db="EMBL/GenBank/DDBJ databases">
        <title>Chryseobacterium nematophagum: a novel matrix digesting pathogen of nematodes.</title>
        <authorList>
            <person name="Page A."/>
            <person name="Roberts M."/>
            <person name="Felix M.-A."/>
            <person name="Weir W."/>
        </authorList>
    </citation>
    <scope>NUCLEOTIDE SEQUENCE [LARGE SCALE GENOMIC DNA]</scope>
    <source>
        <strain evidence="5 6">JUb275</strain>
    </source>
</reference>